<protein>
    <submittedName>
        <fullName evidence="1">Uncharacterized protein</fullName>
    </submittedName>
</protein>
<accession>A0AAN6VXZ8</accession>
<organism evidence="1 2">
    <name type="scientific">Triangularia setosa</name>
    <dbReference type="NCBI Taxonomy" id="2587417"/>
    <lineage>
        <taxon>Eukaryota</taxon>
        <taxon>Fungi</taxon>
        <taxon>Dikarya</taxon>
        <taxon>Ascomycota</taxon>
        <taxon>Pezizomycotina</taxon>
        <taxon>Sordariomycetes</taxon>
        <taxon>Sordariomycetidae</taxon>
        <taxon>Sordariales</taxon>
        <taxon>Podosporaceae</taxon>
        <taxon>Triangularia</taxon>
    </lineage>
</organism>
<dbReference type="AlphaFoldDB" id="A0AAN6VXZ8"/>
<comment type="caution">
    <text evidence="1">The sequence shown here is derived from an EMBL/GenBank/DDBJ whole genome shotgun (WGS) entry which is preliminary data.</text>
</comment>
<keyword evidence="2" id="KW-1185">Reference proteome</keyword>
<dbReference type="Proteomes" id="UP001302321">
    <property type="component" value="Unassembled WGS sequence"/>
</dbReference>
<name>A0AAN6VXZ8_9PEZI</name>
<gene>
    <name evidence="1" type="ORF">QBC36DRAFT_316565</name>
</gene>
<reference evidence="1" key="2">
    <citation type="submission" date="2023-05" db="EMBL/GenBank/DDBJ databases">
        <authorList>
            <consortium name="Lawrence Berkeley National Laboratory"/>
            <person name="Steindorff A."/>
            <person name="Hensen N."/>
            <person name="Bonometti L."/>
            <person name="Westerberg I."/>
            <person name="Brannstrom I.O."/>
            <person name="Guillou S."/>
            <person name="Cros-Aarteil S."/>
            <person name="Calhoun S."/>
            <person name="Haridas S."/>
            <person name="Kuo A."/>
            <person name="Mondo S."/>
            <person name="Pangilinan J."/>
            <person name="Riley R."/>
            <person name="Labutti K."/>
            <person name="Andreopoulos B."/>
            <person name="Lipzen A."/>
            <person name="Chen C."/>
            <person name="Yanf M."/>
            <person name="Daum C."/>
            <person name="Ng V."/>
            <person name="Clum A."/>
            <person name="Ohm R."/>
            <person name="Martin F."/>
            <person name="Silar P."/>
            <person name="Natvig D."/>
            <person name="Lalanne C."/>
            <person name="Gautier V."/>
            <person name="Ament-Velasquez S.L."/>
            <person name="Kruys A."/>
            <person name="Hutchinson M.I."/>
            <person name="Powell A.J."/>
            <person name="Barry K."/>
            <person name="Miller A.N."/>
            <person name="Grigoriev I.V."/>
            <person name="Debuchy R."/>
            <person name="Gladieux P."/>
            <person name="Thoren M.H."/>
            <person name="Johannesson H."/>
        </authorList>
    </citation>
    <scope>NUCLEOTIDE SEQUENCE</scope>
    <source>
        <strain evidence="1">CBS 892.96</strain>
    </source>
</reference>
<sequence>MESSDRCLMLTQASLVFSLLNDKHEEVSGSFERLDIPQICTIIDLATHIHWLPVLHPYIRGIVSRIHNNYNRMSGIELAAAARVANHFGDKDTLMFVINELATRSTLDKEGNITVITREGPLYWNDQDSLVSLESFLTDDHGGISLSSWYLSCQNFEIGTYILTNPVDTRGHPYHAESLLLPYIRQVLQGCKALSGKDT</sequence>
<evidence type="ECO:0000313" key="2">
    <source>
        <dbReference type="Proteomes" id="UP001302321"/>
    </source>
</evidence>
<proteinExistence type="predicted"/>
<evidence type="ECO:0000313" key="1">
    <source>
        <dbReference type="EMBL" id="KAK4170596.1"/>
    </source>
</evidence>
<dbReference type="EMBL" id="MU866966">
    <property type="protein sequence ID" value="KAK4170596.1"/>
    <property type="molecule type" value="Genomic_DNA"/>
</dbReference>
<reference evidence="1" key="1">
    <citation type="journal article" date="2023" name="Mol. Phylogenet. Evol.">
        <title>Genome-scale phylogeny and comparative genomics of the fungal order Sordariales.</title>
        <authorList>
            <person name="Hensen N."/>
            <person name="Bonometti L."/>
            <person name="Westerberg I."/>
            <person name="Brannstrom I.O."/>
            <person name="Guillou S."/>
            <person name="Cros-Aarteil S."/>
            <person name="Calhoun S."/>
            <person name="Haridas S."/>
            <person name="Kuo A."/>
            <person name="Mondo S."/>
            <person name="Pangilinan J."/>
            <person name="Riley R."/>
            <person name="LaButti K."/>
            <person name="Andreopoulos B."/>
            <person name="Lipzen A."/>
            <person name="Chen C."/>
            <person name="Yan M."/>
            <person name="Daum C."/>
            <person name="Ng V."/>
            <person name="Clum A."/>
            <person name="Steindorff A."/>
            <person name="Ohm R.A."/>
            <person name="Martin F."/>
            <person name="Silar P."/>
            <person name="Natvig D.O."/>
            <person name="Lalanne C."/>
            <person name="Gautier V."/>
            <person name="Ament-Velasquez S.L."/>
            <person name="Kruys A."/>
            <person name="Hutchinson M.I."/>
            <person name="Powell A.J."/>
            <person name="Barry K."/>
            <person name="Miller A.N."/>
            <person name="Grigoriev I.V."/>
            <person name="Debuchy R."/>
            <person name="Gladieux P."/>
            <person name="Hiltunen Thoren M."/>
            <person name="Johannesson H."/>
        </authorList>
    </citation>
    <scope>NUCLEOTIDE SEQUENCE</scope>
    <source>
        <strain evidence="1">CBS 892.96</strain>
    </source>
</reference>